<dbReference type="CDD" id="cd04301">
    <property type="entry name" value="NAT_SF"/>
    <property type="match status" value="1"/>
</dbReference>
<evidence type="ECO:0000259" key="2">
    <source>
        <dbReference type="PROSITE" id="PS51186"/>
    </source>
</evidence>
<dbReference type="PANTHER" id="PTHR13947">
    <property type="entry name" value="GNAT FAMILY N-ACETYLTRANSFERASE"/>
    <property type="match status" value="1"/>
</dbReference>
<protein>
    <submittedName>
        <fullName evidence="3">N-acetyltransferase</fullName>
    </submittedName>
</protein>
<dbReference type="Gene3D" id="3.40.630.30">
    <property type="match status" value="1"/>
</dbReference>
<dbReference type="PROSITE" id="PS51186">
    <property type="entry name" value="GNAT"/>
    <property type="match status" value="1"/>
</dbReference>
<name>A0A3N6S0Z4_9GAMM</name>
<gene>
    <name evidence="3" type="ORF">EB241_09600</name>
</gene>
<dbReference type="Proteomes" id="UP000279457">
    <property type="component" value="Unassembled WGS sequence"/>
</dbReference>
<comment type="caution">
    <text evidence="3">The sequence shown here is derived from an EMBL/GenBank/DDBJ whole genome shotgun (WGS) entry which is preliminary data.</text>
</comment>
<dbReference type="SUPFAM" id="SSF55729">
    <property type="entry name" value="Acyl-CoA N-acyltransferases (Nat)"/>
    <property type="match status" value="1"/>
</dbReference>
<dbReference type="Pfam" id="PF00583">
    <property type="entry name" value="Acetyltransf_1"/>
    <property type="match status" value="1"/>
</dbReference>
<dbReference type="EMBL" id="RHHM01000006">
    <property type="protein sequence ID" value="RQM38467.1"/>
    <property type="molecule type" value="Genomic_DNA"/>
</dbReference>
<feature type="domain" description="N-acetyltransferase" evidence="2">
    <location>
        <begin position="9"/>
        <end position="165"/>
    </location>
</feature>
<dbReference type="AlphaFoldDB" id="A0A3N6S0Z4"/>
<evidence type="ECO:0000313" key="4">
    <source>
        <dbReference type="Proteomes" id="UP000279457"/>
    </source>
</evidence>
<accession>A0A3N6S0Z4</accession>
<keyword evidence="1 3" id="KW-0808">Transferase</keyword>
<keyword evidence="4" id="KW-1185">Reference proteome</keyword>
<dbReference type="InterPro" id="IPR000182">
    <property type="entry name" value="GNAT_dom"/>
</dbReference>
<dbReference type="InterPro" id="IPR050769">
    <property type="entry name" value="NAT_camello-type"/>
</dbReference>
<dbReference type="InterPro" id="IPR016181">
    <property type="entry name" value="Acyl_CoA_acyltransferase"/>
</dbReference>
<reference evidence="3 4" key="1">
    <citation type="submission" date="2018-10" db="EMBL/GenBank/DDBJ databases">
        <title>Draft genome sequence for the type isolate of Erwinia psidii, agent causal of bacterial blight in guava (Psidium guajava) and wilt and die-back of Eucalyptus spp.</title>
        <authorList>
            <person name="Hermenegildo P.S."/>
            <person name="Santos S.A."/>
            <person name="Guimaraes L.M.S."/>
            <person name="Vidigal P.M.P."/>
            <person name="Pereira I.C."/>
            <person name="Badel J.L."/>
            <person name="Alfenas-Zerbini P."/>
            <person name="Ferreira M.A.S.V."/>
            <person name="Alfenas A.C."/>
        </authorList>
    </citation>
    <scope>NUCLEOTIDE SEQUENCE [LARGE SCALE GENOMIC DNA]</scope>
    <source>
        <strain evidence="3 4">IBSBF 435</strain>
    </source>
</reference>
<proteinExistence type="predicted"/>
<dbReference type="PANTHER" id="PTHR13947:SF37">
    <property type="entry name" value="LD18367P"/>
    <property type="match status" value="1"/>
</dbReference>
<dbReference type="GO" id="GO:0008080">
    <property type="term" value="F:N-acetyltransferase activity"/>
    <property type="evidence" value="ECO:0007669"/>
    <property type="project" value="InterPro"/>
</dbReference>
<dbReference type="OrthoDB" id="9799681at2"/>
<dbReference type="RefSeq" id="WP_124232919.1">
    <property type="nucleotide sequence ID" value="NZ_RHHM01000006.1"/>
</dbReference>
<sequence length="165" mass="18486">MQEQSVSLVRYQPRFQSGVVALILPIQNEEFSIDITAAQQPDLSDIAGFYQTGKGDFWLAVAGDNVVGCIGLKDIGNQQAALRKMFVAQDWRGREKGIANALLSILLEHAAHRQLHDIYLGTTSKFLAAHRFYEKNGFREVGRDTLPGSFPVMKVDSKFYRLALR</sequence>
<evidence type="ECO:0000256" key="1">
    <source>
        <dbReference type="ARBA" id="ARBA00022679"/>
    </source>
</evidence>
<organism evidence="3 4">
    <name type="scientific">Erwinia psidii</name>
    <dbReference type="NCBI Taxonomy" id="69224"/>
    <lineage>
        <taxon>Bacteria</taxon>
        <taxon>Pseudomonadati</taxon>
        <taxon>Pseudomonadota</taxon>
        <taxon>Gammaproteobacteria</taxon>
        <taxon>Enterobacterales</taxon>
        <taxon>Erwiniaceae</taxon>
        <taxon>Erwinia</taxon>
    </lineage>
</organism>
<evidence type="ECO:0000313" key="3">
    <source>
        <dbReference type="EMBL" id="RQM38467.1"/>
    </source>
</evidence>